<evidence type="ECO:0000256" key="3">
    <source>
        <dbReference type="ARBA" id="ARBA00023163"/>
    </source>
</evidence>
<dbReference type="PANTHER" id="PTHR30055">
    <property type="entry name" value="HTH-TYPE TRANSCRIPTIONAL REGULATOR RUTR"/>
    <property type="match status" value="1"/>
</dbReference>
<gene>
    <name evidence="6" type="ORF">BKA24_001892</name>
</gene>
<dbReference type="InterPro" id="IPR009057">
    <property type="entry name" value="Homeodomain-like_sf"/>
</dbReference>
<reference evidence="6 7" key="1">
    <citation type="submission" date="2020-08" db="EMBL/GenBank/DDBJ databases">
        <title>Sequencing the genomes of 1000 actinobacteria strains.</title>
        <authorList>
            <person name="Klenk H.-P."/>
        </authorList>
    </citation>
    <scope>NUCLEOTIDE SEQUENCE [LARGE SCALE GENOMIC DNA]</scope>
    <source>
        <strain evidence="6 7">DSM 24947</strain>
    </source>
</reference>
<proteinExistence type="predicted"/>
<protein>
    <submittedName>
        <fullName evidence="6">AcrR family transcriptional regulator</fullName>
    </submittedName>
</protein>
<keyword evidence="3" id="KW-0804">Transcription</keyword>
<dbReference type="PROSITE" id="PS50977">
    <property type="entry name" value="HTH_TETR_2"/>
    <property type="match status" value="1"/>
</dbReference>
<dbReference type="PANTHER" id="PTHR30055:SF234">
    <property type="entry name" value="HTH-TYPE TRANSCRIPTIONAL REGULATOR BETI"/>
    <property type="match status" value="1"/>
</dbReference>
<dbReference type="Pfam" id="PF00440">
    <property type="entry name" value="TetR_N"/>
    <property type="match status" value="1"/>
</dbReference>
<evidence type="ECO:0000256" key="1">
    <source>
        <dbReference type="ARBA" id="ARBA00023015"/>
    </source>
</evidence>
<evidence type="ECO:0000259" key="5">
    <source>
        <dbReference type="PROSITE" id="PS50977"/>
    </source>
</evidence>
<dbReference type="Proteomes" id="UP000573729">
    <property type="component" value="Unassembled WGS sequence"/>
</dbReference>
<comment type="caution">
    <text evidence="6">The sequence shown here is derived from an EMBL/GenBank/DDBJ whole genome shotgun (WGS) entry which is preliminary data.</text>
</comment>
<evidence type="ECO:0000313" key="6">
    <source>
        <dbReference type="EMBL" id="MBB4667183.1"/>
    </source>
</evidence>
<dbReference type="SUPFAM" id="SSF46689">
    <property type="entry name" value="Homeodomain-like"/>
    <property type="match status" value="1"/>
</dbReference>
<dbReference type="EMBL" id="JACHMD010000001">
    <property type="protein sequence ID" value="MBB4667183.1"/>
    <property type="molecule type" value="Genomic_DNA"/>
</dbReference>
<dbReference type="PRINTS" id="PR00455">
    <property type="entry name" value="HTHTETR"/>
</dbReference>
<feature type="domain" description="HTH tetR-type" evidence="5">
    <location>
        <begin position="8"/>
        <end position="68"/>
    </location>
</feature>
<evidence type="ECO:0000256" key="2">
    <source>
        <dbReference type="ARBA" id="ARBA00023125"/>
    </source>
</evidence>
<accession>A0A7W7BQW4</accession>
<evidence type="ECO:0000313" key="7">
    <source>
        <dbReference type="Proteomes" id="UP000573729"/>
    </source>
</evidence>
<name>A0A7W7BQW4_9MICO</name>
<feature type="DNA-binding region" description="H-T-H motif" evidence="4">
    <location>
        <begin position="31"/>
        <end position="50"/>
    </location>
</feature>
<dbReference type="Gene3D" id="1.10.357.10">
    <property type="entry name" value="Tetracycline Repressor, domain 2"/>
    <property type="match status" value="1"/>
</dbReference>
<dbReference type="GO" id="GO:0000976">
    <property type="term" value="F:transcription cis-regulatory region binding"/>
    <property type="evidence" value="ECO:0007669"/>
    <property type="project" value="TreeGrafter"/>
</dbReference>
<keyword evidence="7" id="KW-1185">Reference proteome</keyword>
<organism evidence="6 7">
    <name type="scientific">Microbacterium marinum</name>
    <dbReference type="NCBI Taxonomy" id="421115"/>
    <lineage>
        <taxon>Bacteria</taxon>
        <taxon>Bacillati</taxon>
        <taxon>Actinomycetota</taxon>
        <taxon>Actinomycetes</taxon>
        <taxon>Micrococcales</taxon>
        <taxon>Microbacteriaceae</taxon>
        <taxon>Microbacterium</taxon>
    </lineage>
</organism>
<dbReference type="InterPro" id="IPR050109">
    <property type="entry name" value="HTH-type_TetR-like_transc_reg"/>
</dbReference>
<keyword evidence="2 4" id="KW-0238">DNA-binding</keyword>
<evidence type="ECO:0000256" key="4">
    <source>
        <dbReference type="PROSITE-ProRule" id="PRU00335"/>
    </source>
</evidence>
<dbReference type="InterPro" id="IPR001647">
    <property type="entry name" value="HTH_TetR"/>
</dbReference>
<sequence length="182" mass="19382">MSTGRPKASSRETISEAACELFLEQGYERTAVADIAARAGVSRSSFFNYFESKAAILWAGFDARIDELTKRLDDTGLREAVESIASDFTPDALALAFKNADAMQVGDELERDAGLRQARIAAAISQRLRAQGVGALRADVVGAAHAGAVMAAVRQWAQDGAGRRPLSVRLGDALDIARLTLA</sequence>
<dbReference type="RefSeq" id="WP_184217434.1">
    <property type="nucleotide sequence ID" value="NZ_JACHMD010000001.1"/>
</dbReference>
<dbReference type="GO" id="GO:0003700">
    <property type="term" value="F:DNA-binding transcription factor activity"/>
    <property type="evidence" value="ECO:0007669"/>
    <property type="project" value="TreeGrafter"/>
</dbReference>
<keyword evidence="1" id="KW-0805">Transcription regulation</keyword>
<dbReference type="AlphaFoldDB" id="A0A7W7BQW4"/>